<keyword evidence="2" id="KW-1185">Reference proteome</keyword>
<sequence>MGSTAPWFDLLGMLPSVRLQGGPPPEQVFDAHPAAGRAGDAAVTAVLAAFAGYFVWFGRQPAPSGLPTQRAFQRAQGEIALMWLHRRTGW</sequence>
<dbReference type="RefSeq" id="WP_151571323.1">
    <property type="nucleotide sequence ID" value="NZ_WBMT01000039.1"/>
</dbReference>
<proteinExistence type="predicted"/>
<name>A0A6H9Y7V0_9ACTN</name>
<dbReference type="OrthoDB" id="2570531at2"/>
<dbReference type="Proteomes" id="UP000468735">
    <property type="component" value="Unassembled WGS sequence"/>
</dbReference>
<gene>
    <name evidence="1" type="ORF">F8566_49125</name>
</gene>
<dbReference type="AlphaFoldDB" id="A0A6H9Y7V0"/>
<reference evidence="1 2" key="1">
    <citation type="submission" date="2019-09" db="EMBL/GenBank/DDBJ databases">
        <title>Actinomadura physcomitrii sp. nov., a novel actinomycete isolated from moss [Physcomitrium sphaericum (Ludw) Fuernr].</title>
        <authorList>
            <person name="Zhuang X."/>
            <person name="Liu C."/>
        </authorList>
    </citation>
    <scope>NUCLEOTIDE SEQUENCE [LARGE SCALE GENOMIC DNA]</scope>
    <source>
        <strain evidence="1 2">HMC1</strain>
    </source>
</reference>
<comment type="caution">
    <text evidence="1">The sequence shown here is derived from an EMBL/GenBank/DDBJ whole genome shotgun (WGS) entry which is preliminary data.</text>
</comment>
<dbReference type="EMBL" id="WBMT01000039">
    <property type="protein sequence ID" value="KAB2337990.1"/>
    <property type="molecule type" value="Genomic_DNA"/>
</dbReference>
<evidence type="ECO:0000313" key="2">
    <source>
        <dbReference type="Proteomes" id="UP000468735"/>
    </source>
</evidence>
<evidence type="ECO:0000313" key="1">
    <source>
        <dbReference type="EMBL" id="KAB2337990.1"/>
    </source>
</evidence>
<accession>A0A6H9Y7V0</accession>
<organism evidence="1 2">
    <name type="scientific">Actinomadura rudentiformis</name>
    <dbReference type="NCBI Taxonomy" id="359158"/>
    <lineage>
        <taxon>Bacteria</taxon>
        <taxon>Bacillati</taxon>
        <taxon>Actinomycetota</taxon>
        <taxon>Actinomycetes</taxon>
        <taxon>Streptosporangiales</taxon>
        <taxon>Thermomonosporaceae</taxon>
        <taxon>Actinomadura</taxon>
    </lineage>
</organism>
<protein>
    <submittedName>
        <fullName evidence="1">Uncharacterized protein</fullName>
    </submittedName>
</protein>